<evidence type="ECO:0000313" key="2">
    <source>
        <dbReference type="EMBL" id="AVP40329.1"/>
    </source>
</evidence>
<protein>
    <submittedName>
        <fullName evidence="2">Uncharacterized protein</fullName>
    </submittedName>
</protein>
<keyword evidence="1" id="KW-0812">Transmembrane</keyword>
<dbReference type="EMBL" id="MH078572">
    <property type="protein sequence ID" value="AVP40329.1"/>
    <property type="molecule type" value="Genomic_DNA"/>
</dbReference>
<keyword evidence="3" id="KW-1185">Reference proteome</keyword>
<dbReference type="RefSeq" id="YP_009799588.1">
    <property type="nucleotide sequence ID" value="NC_047945.1"/>
</dbReference>
<name>A0A2P1MXM6_9CAUD</name>
<organism evidence="2 3">
    <name type="scientific">Staphylococcus phage phiSA_BS1</name>
    <dbReference type="NCBI Taxonomy" id="2126734"/>
    <lineage>
        <taxon>Viruses</taxon>
        <taxon>Duplodnaviria</taxon>
        <taxon>Heunggongvirae</taxon>
        <taxon>Uroviricota</taxon>
        <taxon>Caudoviricetes</taxon>
        <taxon>Herelleviridae</taxon>
        <taxon>Twortvirinae</taxon>
        <taxon>Baoshanvirus</taxon>
        <taxon>Baoshanvirus BS1</taxon>
    </lineage>
</organism>
<sequence>MKQIGCIGLIVIIAIVLFVTPTIVQYSHKQEFTGEITDKYNKRDGDNDKFYVVLDDKTVIQNSDLLLKGRFNSADVQAQLKVGDKVKIKTIGYRIQFLSMYPQMYEVNDK</sequence>
<accession>A0A2P1MXM6</accession>
<dbReference type="KEGG" id="vg:54990077"/>
<dbReference type="GeneID" id="54990077"/>
<evidence type="ECO:0000256" key="1">
    <source>
        <dbReference type="SAM" id="Phobius"/>
    </source>
</evidence>
<keyword evidence="1" id="KW-1133">Transmembrane helix</keyword>
<dbReference type="Proteomes" id="UP000241797">
    <property type="component" value="Segment"/>
</dbReference>
<proteinExistence type="predicted"/>
<keyword evidence="1" id="KW-0472">Membrane</keyword>
<evidence type="ECO:0000313" key="3">
    <source>
        <dbReference type="Proteomes" id="UP000241797"/>
    </source>
</evidence>
<feature type="transmembrane region" description="Helical" evidence="1">
    <location>
        <begin position="7"/>
        <end position="26"/>
    </location>
</feature>
<reference evidence="2 3" key="1">
    <citation type="submission" date="2018-03" db="EMBL/GenBank/DDBJ databases">
        <title>Isolation, the biological characteristics and genomics of two new strains of lysate Staphylococcus aureus phage.</title>
        <authorList>
            <person name="Jin X."/>
            <person name="Zhang C."/>
        </authorList>
    </citation>
    <scope>NUCLEOTIDE SEQUENCE [LARGE SCALE GENOMIC DNA]</scope>
</reference>